<dbReference type="Gene3D" id="3.90.950.20">
    <property type="entry name" value="CinA-like"/>
    <property type="match status" value="1"/>
</dbReference>
<dbReference type="Pfam" id="PF02464">
    <property type="entry name" value="CinA"/>
    <property type="match status" value="1"/>
</dbReference>
<accession>A0A1J5QDS1</accession>
<proteinExistence type="predicted"/>
<evidence type="ECO:0000259" key="1">
    <source>
        <dbReference type="Pfam" id="PF02464"/>
    </source>
</evidence>
<name>A0A1J5QDS1_9ZZZZ</name>
<dbReference type="NCBIfam" id="TIGR00199">
    <property type="entry name" value="PncC_domain"/>
    <property type="match status" value="1"/>
</dbReference>
<gene>
    <name evidence="2" type="primary">cinA_2</name>
    <name evidence="2" type="ORF">GALL_366280</name>
</gene>
<organism evidence="2">
    <name type="scientific">mine drainage metagenome</name>
    <dbReference type="NCBI Taxonomy" id="410659"/>
    <lineage>
        <taxon>unclassified sequences</taxon>
        <taxon>metagenomes</taxon>
        <taxon>ecological metagenomes</taxon>
    </lineage>
</organism>
<dbReference type="SUPFAM" id="SSF142433">
    <property type="entry name" value="CinA-like"/>
    <property type="match status" value="1"/>
</dbReference>
<comment type="caution">
    <text evidence="2">The sequence shown here is derived from an EMBL/GenBank/DDBJ whole genome shotgun (WGS) entry which is preliminary data.</text>
</comment>
<dbReference type="InterPro" id="IPR008136">
    <property type="entry name" value="CinA_C"/>
</dbReference>
<evidence type="ECO:0000313" key="2">
    <source>
        <dbReference type="EMBL" id="OIQ81600.1"/>
    </source>
</evidence>
<sequence>MPDDVDGRRAGELARTVVEVLASRGLTIAVAESLTGGAVTAALVDVPGASRVLRGGVVAYATDLKATLLGVDPALLAERGAVDPEVARGMALGVRSRLAADVGVATTGVAGPDGQDGRPPGVVHVAALGPGGERVSSVRVVGDRAAVRQAACELALELALSVVAPGGGSAPDLTR</sequence>
<feature type="domain" description="CinA C-terminal" evidence="1">
    <location>
        <begin position="12"/>
        <end position="161"/>
    </location>
</feature>
<protein>
    <submittedName>
        <fullName evidence="2">Putative competence-damage inducible protein</fullName>
    </submittedName>
</protein>
<reference evidence="2" key="1">
    <citation type="submission" date="2016-10" db="EMBL/GenBank/DDBJ databases">
        <title>Sequence of Gallionella enrichment culture.</title>
        <authorList>
            <person name="Poehlein A."/>
            <person name="Muehling M."/>
            <person name="Daniel R."/>
        </authorList>
    </citation>
    <scope>NUCLEOTIDE SEQUENCE</scope>
</reference>
<dbReference type="AlphaFoldDB" id="A0A1J5QDS1"/>
<dbReference type="EMBL" id="MLJW01000903">
    <property type="protein sequence ID" value="OIQ81600.1"/>
    <property type="molecule type" value="Genomic_DNA"/>
</dbReference>
<dbReference type="InterPro" id="IPR036653">
    <property type="entry name" value="CinA-like_C"/>
</dbReference>